<dbReference type="Proteomes" id="UP000038045">
    <property type="component" value="Unplaced"/>
</dbReference>
<dbReference type="InterPro" id="IPR052823">
    <property type="entry name" value="SXP/RAL-2_related"/>
</dbReference>
<dbReference type="PANTHER" id="PTHR21593">
    <property type="entry name" value="PRION-LIKE- Q/N-RICH -DOMAIN-BEARING PROTEIN PROTEIN"/>
    <property type="match status" value="1"/>
</dbReference>
<evidence type="ECO:0000313" key="4">
    <source>
        <dbReference type="WBParaSite" id="PTRK_0000949800.1"/>
    </source>
</evidence>
<protein>
    <submittedName>
        <fullName evidence="4">DUF148 domain-containing protein</fullName>
    </submittedName>
</protein>
<feature type="signal peptide" evidence="2">
    <location>
        <begin position="1"/>
        <end position="24"/>
    </location>
</feature>
<dbReference type="AlphaFoldDB" id="A0A0N4ZLW0"/>
<proteinExistence type="predicted"/>
<feature type="region of interest" description="Disordered" evidence="1">
    <location>
        <begin position="295"/>
        <end position="318"/>
    </location>
</feature>
<sequence length="318" mass="37052">MFGFNNKSLLILSIVAFITIAAHPFPRGHFGRPMGPYPKDFEDILPTEIKDQLKALYENKDLKWRERREKVDSIMSNLPQEIKDKLPVPPEYRDLPKEIQQQLKAIKFAPSLTREEKRNKLKSLIDSLPEETRKLIKPRPFPFPPRGPPKEFEEVLGTQVFNKLKAVHENKELTPSEKWANIEEIMKGLPTEVLEKLPLPPHLRNLPEDVQAQLKKIFVDKSLSFQEKRQKTKEIIKALPEEIRKTIKPPMPPFFEKLPEDVKSKISEIFKDEKLGRREKFEKVRDLIDDLPKDVRDKIIPDESEGVPPPPPSDETLF</sequence>
<evidence type="ECO:0000313" key="3">
    <source>
        <dbReference type="Proteomes" id="UP000038045"/>
    </source>
</evidence>
<dbReference type="PANTHER" id="PTHR21593:SF36">
    <property type="entry name" value="DUF148 DOMAIN-CONTAINING PROTEIN-RELATED"/>
    <property type="match status" value="1"/>
</dbReference>
<keyword evidence="3" id="KW-1185">Reference proteome</keyword>
<name>A0A0N4ZLW0_PARTI</name>
<feature type="chain" id="PRO_5005891955" evidence="2">
    <location>
        <begin position="25"/>
        <end position="318"/>
    </location>
</feature>
<evidence type="ECO:0000256" key="2">
    <source>
        <dbReference type="SAM" id="SignalP"/>
    </source>
</evidence>
<organism evidence="3 4">
    <name type="scientific">Parastrongyloides trichosuri</name>
    <name type="common">Possum-specific nematode worm</name>
    <dbReference type="NCBI Taxonomy" id="131310"/>
    <lineage>
        <taxon>Eukaryota</taxon>
        <taxon>Metazoa</taxon>
        <taxon>Ecdysozoa</taxon>
        <taxon>Nematoda</taxon>
        <taxon>Chromadorea</taxon>
        <taxon>Rhabditida</taxon>
        <taxon>Tylenchina</taxon>
        <taxon>Panagrolaimomorpha</taxon>
        <taxon>Strongyloidoidea</taxon>
        <taxon>Strongyloididae</taxon>
        <taxon>Parastrongyloides</taxon>
    </lineage>
</organism>
<evidence type="ECO:0000256" key="1">
    <source>
        <dbReference type="SAM" id="MobiDB-lite"/>
    </source>
</evidence>
<reference evidence="4" key="1">
    <citation type="submission" date="2017-02" db="UniProtKB">
        <authorList>
            <consortium name="WormBaseParasite"/>
        </authorList>
    </citation>
    <scope>IDENTIFICATION</scope>
</reference>
<keyword evidence="2" id="KW-0732">Signal</keyword>
<dbReference type="WBParaSite" id="PTRK_0000949800.1">
    <property type="protein sequence ID" value="PTRK_0000949800.1"/>
    <property type="gene ID" value="PTRK_0000949800"/>
</dbReference>
<feature type="compositionally biased region" description="Pro residues" evidence="1">
    <location>
        <begin position="307"/>
        <end position="318"/>
    </location>
</feature>
<accession>A0A0N4ZLW0</accession>